<dbReference type="RefSeq" id="WP_158631478.1">
    <property type="nucleotide sequence ID" value="NZ_JAABOK010000017.1"/>
</dbReference>
<name>A0A9Q5D530_9BACT</name>
<feature type="domain" description="Cyclic nucleotide-binding" evidence="4">
    <location>
        <begin position="30"/>
        <end position="116"/>
    </location>
</feature>
<gene>
    <name evidence="6" type="ORF">ECE50_006195</name>
</gene>
<dbReference type="Proteomes" id="UP000281028">
    <property type="component" value="Unassembled WGS sequence"/>
</dbReference>
<keyword evidence="3" id="KW-0804">Transcription</keyword>
<keyword evidence="2" id="KW-0238">DNA-binding</keyword>
<feature type="domain" description="HTH crp-type" evidence="5">
    <location>
        <begin position="157"/>
        <end position="186"/>
    </location>
</feature>
<keyword evidence="1" id="KW-0805">Transcription regulation</keyword>
<dbReference type="GO" id="GO:0006355">
    <property type="term" value="P:regulation of DNA-templated transcription"/>
    <property type="evidence" value="ECO:0007669"/>
    <property type="project" value="InterPro"/>
</dbReference>
<protein>
    <submittedName>
        <fullName evidence="6">Crp/Fnr family transcriptional regulator</fullName>
    </submittedName>
</protein>
<dbReference type="InterPro" id="IPR000595">
    <property type="entry name" value="cNMP-bd_dom"/>
</dbReference>
<evidence type="ECO:0000313" key="6">
    <source>
        <dbReference type="EMBL" id="NSL86410.1"/>
    </source>
</evidence>
<keyword evidence="7" id="KW-1185">Reference proteome</keyword>
<dbReference type="Pfam" id="PF13545">
    <property type="entry name" value="HTH_Crp_2"/>
    <property type="match status" value="1"/>
</dbReference>
<sequence length="194" mass="23289">MYQPILDHIAGYVSLSPQEQELCCSLFTQRKFKKYQFLLQEGNICQYDYFVITGCLRQYEVNDDGREYVVQFAFENWWIADWQSMLHNKPSIFNIDALESSEVLMIEKNDLDRLFREIPAMDTYFRKMMTSAFLSLQRRLLFQQKTAEERYADFFNTYGHFEQRISQQHIASYLGITRETLSRIKSQHVRQLKP</sequence>
<comment type="caution">
    <text evidence="6">The sequence shown here is derived from an EMBL/GenBank/DDBJ whole genome shotgun (WGS) entry which is preliminary data.</text>
</comment>
<dbReference type="InterPro" id="IPR018490">
    <property type="entry name" value="cNMP-bd_dom_sf"/>
</dbReference>
<dbReference type="Pfam" id="PF00027">
    <property type="entry name" value="cNMP_binding"/>
    <property type="match status" value="1"/>
</dbReference>
<evidence type="ECO:0000256" key="3">
    <source>
        <dbReference type="ARBA" id="ARBA00023163"/>
    </source>
</evidence>
<dbReference type="EMBL" id="RIAR02000001">
    <property type="protein sequence ID" value="NSL86410.1"/>
    <property type="molecule type" value="Genomic_DNA"/>
</dbReference>
<evidence type="ECO:0000259" key="5">
    <source>
        <dbReference type="Pfam" id="PF13545"/>
    </source>
</evidence>
<evidence type="ECO:0000313" key="7">
    <source>
        <dbReference type="Proteomes" id="UP000281028"/>
    </source>
</evidence>
<dbReference type="CDD" id="cd00038">
    <property type="entry name" value="CAP_ED"/>
    <property type="match status" value="1"/>
</dbReference>
<evidence type="ECO:0000259" key="4">
    <source>
        <dbReference type="Pfam" id="PF00027"/>
    </source>
</evidence>
<dbReference type="OrthoDB" id="9152304at2"/>
<dbReference type="Gene3D" id="2.60.120.10">
    <property type="entry name" value="Jelly Rolls"/>
    <property type="match status" value="1"/>
</dbReference>
<dbReference type="SUPFAM" id="SSF51206">
    <property type="entry name" value="cAMP-binding domain-like"/>
    <property type="match status" value="1"/>
</dbReference>
<organism evidence="6 7">
    <name type="scientific">Chitinophaga solisilvae</name>
    <dbReference type="NCBI Taxonomy" id="1233460"/>
    <lineage>
        <taxon>Bacteria</taxon>
        <taxon>Pseudomonadati</taxon>
        <taxon>Bacteroidota</taxon>
        <taxon>Chitinophagia</taxon>
        <taxon>Chitinophagales</taxon>
        <taxon>Chitinophagaceae</taxon>
        <taxon>Chitinophaga</taxon>
    </lineage>
</organism>
<dbReference type="GO" id="GO:0003677">
    <property type="term" value="F:DNA binding"/>
    <property type="evidence" value="ECO:0007669"/>
    <property type="project" value="UniProtKB-KW"/>
</dbReference>
<accession>A0A9Q5D530</accession>
<dbReference type="InterPro" id="IPR012318">
    <property type="entry name" value="HTH_CRP"/>
</dbReference>
<evidence type="ECO:0000256" key="2">
    <source>
        <dbReference type="ARBA" id="ARBA00023125"/>
    </source>
</evidence>
<dbReference type="AlphaFoldDB" id="A0A9Q5D530"/>
<dbReference type="InterPro" id="IPR014710">
    <property type="entry name" value="RmlC-like_jellyroll"/>
</dbReference>
<proteinExistence type="predicted"/>
<evidence type="ECO:0000256" key="1">
    <source>
        <dbReference type="ARBA" id="ARBA00023015"/>
    </source>
</evidence>
<reference evidence="6" key="1">
    <citation type="submission" date="2020-05" db="EMBL/GenBank/DDBJ databases">
        <title>Chitinophaga laudate sp. nov., isolated from a tropical peat swamp.</title>
        <authorList>
            <person name="Goh C.B.S."/>
            <person name="Lee M.S."/>
            <person name="Parimannan S."/>
            <person name="Pasbakhsh P."/>
            <person name="Yule C.M."/>
            <person name="Rajandas H."/>
            <person name="Loke S."/>
            <person name="Croft L."/>
            <person name="Tan J.B.L."/>
        </authorList>
    </citation>
    <scope>NUCLEOTIDE SEQUENCE</scope>
    <source>
        <strain evidence="6">Mgbs1</strain>
    </source>
</reference>